<dbReference type="GO" id="GO:0045259">
    <property type="term" value="C:proton-transporting ATP synthase complex"/>
    <property type="evidence" value="ECO:0007669"/>
    <property type="project" value="UniProtKB-KW"/>
</dbReference>
<evidence type="ECO:0000256" key="1">
    <source>
        <dbReference type="ARBA" id="ARBA00004325"/>
    </source>
</evidence>
<evidence type="ECO:0000256" key="3">
    <source>
        <dbReference type="ARBA" id="ARBA00022448"/>
    </source>
</evidence>
<keyword evidence="8 10" id="KW-0472">Membrane</keyword>
<dbReference type="AlphaFoldDB" id="A0A0K0FZV0"/>
<dbReference type="PANTHER" id="PTHR12386">
    <property type="entry name" value="ATP SYNTHASE SUBUNIT"/>
    <property type="match status" value="1"/>
</dbReference>
<organism evidence="11 12">
    <name type="scientific">Strongyloides venezuelensis</name>
    <name type="common">Threadworm</name>
    <dbReference type="NCBI Taxonomy" id="75913"/>
    <lineage>
        <taxon>Eukaryota</taxon>
        <taxon>Metazoa</taxon>
        <taxon>Ecdysozoa</taxon>
        <taxon>Nematoda</taxon>
        <taxon>Chromadorea</taxon>
        <taxon>Rhabditida</taxon>
        <taxon>Tylenchina</taxon>
        <taxon>Panagrolaimomorpha</taxon>
        <taxon>Strongyloidoidea</taxon>
        <taxon>Strongyloididae</taxon>
        <taxon>Strongyloides</taxon>
    </lineage>
</organism>
<keyword evidence="5" id="KW-0375">Hydrogen ion transport</keyword>
<keyword evidence="3" id="KW-0813">Transport</keyword>
<evidence type="ECO:0000256" key="8">
    <source>
        <dbReference type="ARBA" id="ARBA00023136"/>
    </source>
</evidence>
<accession>A0A0K0FZV0</accession>
<evidence type="ECO:0000256" key="9">
    <source>
        <dbReference type="ARBA" id="ARBA00023310"/>
    </source>
</evidence>
<feature type="transmembrane region" description="Helical" evidence="10">
    <location>
        <begin position="77"/>
        <end position="93"/>
    </location>
</feature>
<keyword evidence="10" id="KW-1133">Transmembrane helix</keyword>
<keyword evidence="10" id="KW-0812">Transmembrane</keyword>
<dbReference type="GO" id="GO:0015078">
    <property type="term" value="F:proton transmembrane transporter activity"/>
    <property type="evidence" value="ECO:0007669"/>
    <property type="project" value="InterPro"/>
</dbReference>
<reference evidence="11" key="1">
    <citation type="submission" date="2014-07" db="EMBL/GenBank/DDBJ databases">
        <authorList>
            <person name="Martin A.A"/>
            <person name="De Silva N."/>
        </authorList>
    </citation>
    <scope>NUCLEOTIDE SEQUENCE</scope>
</reference>
<keyword evidence="11" id="KW-1185">Reference proteome</keyword>
<evidence type="ECO:0000256" key="7">
    <source>
        <dbReference type="ARBA" id="ARBA00023128"/>
    </source>
</evidence>
<keyword evidence="9" id="KW-0066">ATP synthesis</keyword>
<evidence type="ECO:0000256" key="6">
    <source>
        <dbReference type="ARBA" id="ARBA00023065"/>
    </source>
</evidence>
<keyword evidence="6" id="KW-0406">Ion transport</keyword>
<evidence type="ECO:0000256" key="10">
    <source>
        <dbReference type="SAM" id="Phobius"/>
    </source>
</evidence>
<evidence type="ECO:0000313" key="11">
    <source>
        <dbReference type="Proteomes" id="UP000035680"/>
    </source>
</evidence>
<evidence type="ECO:0000256" key="5">
    <source>
        <dbReference type="ARBA" id="ARBA00022781"/>
    </source>
</evidence>
<sequence>MATRKMNMFEKMANLVGVLYRHQQRQFPRRYDLLTKVFKKELAPPNAADIPAIKRDWATLLKALETRQYRNLTVKEFLVYSAVGMEILFWFFVGEMIGRRNVCGYIVPADFVSKETRKMAKNQVVEDKNNF</sequence>
<dbReference type="Proteomes" id="UP000035680">
    <property type="component" value="Unassembled WGS sequence"/>
</dbReference>
<evidence type="ECO:0000256" key="4">
    <source>
        <dbReference type="ARBA" id="ARBA00022547"/>
    </source>
</evidence>
<dbReference type="Pfam" id="PF04718">
    <property type="entry name" value="ATP-synt_G"/>
    <property type="match status" value="1"/>
</dbReference>
<reference evidence="12" key="2">
    <citation type="submission" date="2015-08" db="UniProtKB">
        <authorList>
            <consortium name="WormBaseParasite"/>
        </authorList>
    </citation>
    <scope>IDENTIFICATION</scope>
</reference>
<dbReference type="GO" id="GO:0015986">
    <property type="term" value="P:proton motive force-driven ATP synthesis"/>
    <property type="evidence" value="ECO:0007669"/>
    <property type="project" value="InterPro"/>
</dbReference>
<protein>
    <submittedName>
        <fullName evidence="12">ATP synthase subunit g, mitochondrial</fullName>
    </submittedName>
</protein>
<dbReference type="InterPro" id="IPR006808">
    <property type="entry name" value="ATP_synth_F0_gsu_mt"/>
</dbReference>
<keyword evidence="4" id="KW-0138">CF(0)</keyword>
<dbReference type="WBParaSite" id="SVE_1798000.1">
    <property type="protein sequence ID" value="SVE_1798000.1"/>
    <property type="gene ID" value="SVE_1798000"/>
</dbReference>
<dbReference type="STRING" id="75913.A0A0K0FZV0"/>
<evidence type="ECO:0000313" key="12">
    <source>
        <dbReference type="WBParaSite" id="SVE_1798000.1"/>
    </source>
</evidence>
<comment type="subcellular location">
    <subcellularLocation>
        <location evidence="1">Mitochondrion membrane</location>
    </subcellularLocation>
</comment>
<keyword evidence="7" id="KW-0496">Mitochondrion</keyword>
<comment type="similarity">
    <text evidence="2">Belongs to the ATPase g subunit family.</text>
</comment>
<dbReference type="GO" id="GO:0031966">
    <property type="term" value="C:mitochondrial membrane"/>
    <property type="evidence" value="ECO:0007669"/>
    <property type="project" value="UniProtKB-SubCell"/>
</dbReference>
<name>A0A0K0FZV0_STRVS</name>
<evidence type="ECO:0000256" key="2">
    <source>
        <dbReference type="ARBA" id="ARBA00005699"/>
    </source>
</evidence>
<proteinExistence type="inferred from homology"/>